<dbReference type="VEuPathDB" id="PlasmoDB:PocGH01_10016100"/>
<dbReference type="SMART" id="SM00320">
    <property type="entry name" value="WD40"/>
    <property type="match status" value="8"/>
</dbReference>
<keyword evidence="2" id="KW-0963">Cytoplasm</keyword>
<dbReference type="InterPro" id="IPR001680">
    <property type="entry name" value="WD40_rpt"/>
</dbReference>
<evidence type="ECO:0000256" key="1">
    <source>
        <dbReference type="ARBA" id="ARBA00004496"/>
    </source>
</evidence>
<accession>A0A1C3KTD0</accession>
<feature type="compositionally biased region" description="Basic and acidic residues" evidence="8">
    <location>
        <begin position="1307"/>
        <end position="1328"/>
    </location>
</feature>
<feature type="region of interest" description="Disordered" evidence="8">
    <location>
        <begin position="1260"/>
        <end position="1379"/>
    </location>
</feature>
<sequence>MNVCKRLCVNHGVKAICILNNSLICISFGNVLKIVNIVNTNTVLELVISTSSNIYGLAYRKSSEKTGFLVAHGVHKIYFYLIHIKCQNRCGIKLVSKYCINKWILRAKFVHPHEITKHELTSALQTYDTKRRMIKRRKKKWENTVLLCLSNGSVVLLNMYKGLSTCKYKFIGIHLLYSADVYVKGKKNAYTVYVAGGTPFNKILLWTLKIKKKKITFDEGKKKRIIPVNYVQQLSGHRGIIFKVKFFKKCKYIGSVSDDREGRIWVREGKISKSHYKEIGGNERKVTYAMCRGGKKSIFFYYKIFKVLAGHDARVWDIDMGVLNKRVFFFTCSEDSNCNVYEKGKENNVYLSYSNNNGSSVRCICFHPHLGVIISGSDNGTVHVRSINSGMPYAEEKFLVAHPDESTSMVGKREELPAEEENRTHIDCVNGTCKVRSQVRSEVRSEVQSEVHSQVRSQVRGEIYALGNRTQSSLVSDTYSYKQVWAKEIVGTEDVLSFLVDQMSEILKKNNDWIRSVHHVNLYDVIVFTNFGRIYILKTRGKTVKIALIYEEEKKDYLLTCLTFFGLHYICLGFSNGFCCFLLVKGEKCIKEYAEKHPTAVALKYVKCFPHRVSEMCLIPLSKVSYGKIVSISGPKHRSKHVCGVLHVYVKKEAAENVKCENGRNSPKDHGEVPKTEPYFYQIVYSHDEKDNCKEDEGETIPVYDFLMLIFDHTGDVQLLSEQKTSNQIMISKVLKTDIDVKNKKSKIISVNYIMRQKKKKLHILVLVGDEYGCIFIMNINIPIEVKEDRIDYHLKETCVKSKEKLRVHNNRKVFDIKIVDGFIYSCGQNGNIIKYHLYKDAYNMYTLHRLCLIKVSYYSSIYKLLPVGSNDKEGYDIHGIRWTHEGNEMACIKSHYDPHRVFICCFKEKKFVLYDLKNKVEYLSVECGGFRRPLSIYMNTSKDFTKTVSFCFCKEKNIYFYFKKLHLSEYNGTYHTGKHTEQHHTLPYQQTYINGGFHTKTVSSVLWVNSRYILTCSEDGTIKMIHLERFSKDKKGRKATTKSKNKDRRVPCTNHCFSDDSCQCKKEKILVHGFQYEKKFTRKIYQNEKKRKKLCRRMNIVQTIYNHSEPIFYMCFLKNTLNLLNQLKIITSVGAKNSVHVFYIFIDTEKVPIVYHIEKLKVQNFSSNIRYLCVDGKYDILLNTTNKYIIRIDIFMGTSIGHMFHYSGVYEFVIYNNIIFSKIVQPARLLSSYIRNSTILSVALTNLFLRYRVSQCTSDGRKGEKQQGETQQWEKQQGETQQWEKQQGEKQQGETQQWEKQQWETQQREKQQWETQQREKQQWEKQPGETQQGETQQWETQQKRINGNGGMELPLHTSHFAPPRASENGTELRNGRDHTSRIIGEHSFAFKNKREDGTRLNILCCGMNCGKIEFYNFDTKLTFLKRVKVHQSGINKLCTRAKGKFLHVYTCGDDQAINILVCKVCFASSGESERGEIEGGCHHSGDADRCYYDGDVYRSAGDRDRVILLIVQNANFPNAHISSIRSILSFSHFLLSVSWDQCICVWRLRNEKNGGIKLDRVERIKMAVYDVSCASAFVIRKKEHARNALVDASGEEDSELARNSISKLVRGRELTRFGVYLSVAGANGSLECFYLKLYRREGASSVLCSENAGAVACLSPARNS</sequence>
<dbReference type="Proteomes" id="UP000243200">
    <property type="component" value="Chromosome 10"/>
</dbReference>
<feature type="compositionally biased region" description="Low complexity" evidence="8">
    <location>
        <begin position="1329"/>
        <end position="1341"/>
    </location>
</feature>
<gene>
    <name evidence="9" type="primary">PowCR01_100011400</name>
    <name evidence="9" type="ORF">POWCR01_100011400</name>
</gene>
<dbReference type="Pfam" id="PF00400">
    <property type="entry name" value="WD40"/>
    <property type="match status" value="2"/>
</dbReference>
<evidence type="ECO:0000256" key="4">
    <source>
        <dbReference type="ARBA" id="ARBA00022694"/>
    </source>
</evidence>
<dbReference type="SUPFAM" id="SSF50978">
    <property type="entry name" value="WD40 repeat-like"/>
    <property type="match status" value="3"/>
</dbReference>
<evidence type="ECO:0000313" key="10">
    <source>
        <dbReference type="Proteomes" id="UP000243200"/>
    </source>
</evidence>
<dbReference type="InterPro" id="IPR015943">
    <property type="entry name" value="WD40/YVTN_repeat-like_dom_sf"/>
</dbReference>
<dbReference type="InterPro" id="IPR051973">
    <property type="entry name" value="tRNA_Anticodon_Mtase-Reg"/>
</dbReference>
<keyword evidence="5" id="KW-0677">Repeat</keyword>
<dbReference type="PROSITE" id="PS50082">
    <property type="entry name" value="WD_REPEATS_2"/>
    <property type="match status" value="1"/>
</dbReference>
<dbReference type="GO" id="GO:0005737">
    <property type="term" value="C:cytoplasm"/>
    <property type="evidence" value="ECO:0007669"/>
    <property type="project" value="UniProtKB-SubCell"/>
</dbReference>
<evidence type="ECO:0000256" key="8">
    <source>
        <dbReference type="SAM" id="MobiDB-lite"/>
    </source>
</evidence>
<dbReference type="PANTHER" id="PTHR14344">
    <property type="entry name" value="WD REPEAT PROTEIN"/>
    <property type="match status" value="1"/>
</dbReference>
<proteinExistence type="inferred from homology"/>
<evidence type="ECO:0000256" key="7">
    <source>
        <dbReference type="PROSITE-ProRule" id="PRU00221"/>
    </source>
</evidence>
<feature type="repeat" description="WD" evidence="7">
    <location>
        <begin position="234"/>
        <end position="265"/>
    </location>
</feature>
<comment type="subcellular location">
    <subcellularLocation>
        <location evidence="1">Cytoplasm</location>
    </subcellularLocation>
</comment>
<name>A0A1C3KTD0_PLAOA</name>
<evidence type="ECO:0000256" key="2">
    <source>
        <dbReference type="ARBA" id="ARBA00022490"/>
    </source>
</evidence>
<feature type="compositionally biased region" description="Low complexity" evidence="8">
    <location>
        <begin position="1294"/>
        <end position="1306"/>
    </location>
</feature>
<organism evidence="9 10">
    <name type="scientific">Plasmodium ovale</name>
    <name type="common">malaria parasite P. ovale</name>
    <dbReference type="NCBI Taxonomy" id="36330"/>
    <lineage>
        <taxon>Eukaryota</taxon>
        <taxon>Sar</taxon>
        <taxon>Alveolata</taxon>
        <taxon>Apicomplexa</taxon>
        <taxon>Aconoidasida</taxon>
        <taxon>Haemosporida</taxon>
        <taxon>Plasmodiidae</taxon>
        <taxon>Plasmodium</taxon>
        <taxon>Plasmodium (Plasmodium)</taxon>
    </lineage>
</organism>
<feature type="compositionally biased region" description="Low complexity" evidence="8">
    <location>
        <begin position="1269"/>
        <end position="1286"/>
    </location>
</feature>
<evidence type="ECO:0000256" key="3">
    <source>
        <dbReference type="ARBA" id="ARBA00022574"/>
    </source>
</evidence>
<keyword evidence="4" id="KW-0819">tRNA processing</keyword>
<dbReference type="InterPro" id="IPR036322">
    <property type="entry name" value="WD40_repeat_dom_sf"/>
</dbReference>
<evidence type="ECO:0000256" key="6">
    <source>
        <dbReference type="ARBA" id="ARBA00038255"/>
    </source>
</evidence>
<dbReference type="PANTHER" id="PTHR14344:SF3">
    <property type="entry name" value="WD REPEAT-CONTAINING PROTEIN 6"/>
    <property type="match status" value="1"/>
</dbReference>
<dbReference type="VEuPathDB" id="PlasmoDB:POWCR01_100011400"/>
<dbReference type="Gene3D" id="2.130.10.10">
    <property type="entry name" value="YVTN repeat-like/Quinoprotein amine dehydrogenase"/>
    <property type="match status" value="3"/>
</dbReference>
<dbReference type="GO" id="GO:0030488">
    <property type="term" value="P:tRNA methylation"/>
    <property type="evidence" value="ECO:0007669"/>
    <property type="project" value="TreeGrafter"/>
</dbReference>
<evidence type="ECO:0000256" key="5">
    <source>
        <dbReference type="ARBA" id="ARBA00022737"/>
    </source>
</evidence>
<dbReference type="EMBL" id="LT594514">
    <property type="protein sequence ID" value="SBT77414.1"/>
    <property type="molecule type" value="Genomic_DNA"/>
</dbReference>
<reference evidence="9 10" key="1">
    <citation type="submission" date="2016-06" db="EMBL/GenBank/DDBJ databases">
        <authorList>
            <consortium name="Pathogen Informatics"/>
        </authorList>
    </citation>
    <scope>NUCLEOTIDE SEQUENCE [LARGE SCALE GENOMIC DNA]</scope>
    <source>
        <strain evidence="9">PowCR01</strain>
    </source>
</reference>
<dbReference type="OrthoDB" id="5594999at2759"/>
<protein>
    <submittedName>
        <fullName evidence="9">WD repeat-containing protein, putative</fullName>
    </submittedName>
</protein>
<comment type="similarity">
    <text evidence="6">Belongs to the WD repeat WDR6 family.</text>
</comment>
<keyword evidence="3 7" id="KW-0853">WD repeat</keyword>
<evidence type="ECO:0000313" key="9">
    <source>
        <dbReference type="EMBL" id="SBT77414.1"/>
    </source>
</evidence>